<keyword evidence="3" id="KW-1185">Reference proteome</keyword>
<reference evidence="2 3" key="1">
    <citation type="submission" date="2018-08" db="EMBL/GenBank/DDBJ databases">
        <title>Flavobacterium tibetense sp. nov., isolated from a wetland YonghuCo on Tibetan Plateau.</title>
        <authorList>
            <person name="Phurbu D."/>
            <person name="Lu H."/>
            <person name="Xing P."/>
        </authorList>
    </citation>
    <scope>NUCLEOTIDE SEQUENCE [LARGE SCALE GENOMIC DNA]</scope>
    <source>
        <strain evidence="2 3">DJC</strain>
    </source>
</reference>
<dbReference type="Gene3D" id="2.130.10.10">
    <property type="entry name" value="YVTN repeat-like/Quinoprotein amine dehydrogenase"/>
    <property type="match status" value="1"/>
</dbReference>
<dbReference type="RefSeq" id="WP_118155589.1">
    <property type="nucleotide sequence ID" value="NZ_QWEY01000012.1"/>
</dbReference>
<dbReference type="EMBL" id="QWEY01000012">
    <property type="protein sequence ID" value="RGP35762.1"/>
    <property type="molecule type" value="Genomic_DNA"/>
</dbReference>
<comment type="caution">
    <text evidence="2">The sequence shown here is derived from an EMBL/GenBank/DDBJ whole genome shotgun (WGS) entry which is preliminary data.</text>
</comment>
<gene>
    <name evidence="2" type="ORF">D1012_18415</name>
</gene>
<dbReference type="PIRSF" id="PIRSF028101">
    <property type="entry name" value="UCP028101"/>
    <property type="match status" value="1"/>
</dbReference>
<evidence type="ECO:0000256" key="1">
    <source>
        <dbReference type="SAM" id="SignalP"/>
    </source>
</evidence>
<keyword evidence="1" id="KW-0732">Signal</keyword>
<evidence type="ECO:0000313" key="3">
    <source>
        <dbReference type="Proteomes" id="UP000284547"/>
    </source>
</evidence>
<dbReference type="Proteomes" id="UP000284547">
    <property type="component" value="Unassembled WGS sequence"/>
</dbReference>
<accession>A0A411YY89</accession>
<evidence type="ECO:0000313" key="2">
    <source>
        <dbReference type="EMBL" id="RGP35762.1"/>
    </source>
</evidence>
<dbReference type="InterPro" id="IPR011044">
    <property type="entry name" value="Quino_amine_DH_bsu"/>
</dbReference>
<feature type="chain" id="PRO_5019381577" evidence="1">
    <location>
        <begin position="23"/>
        <end position="352"/>
    </location>
</feature>
<dbReference type="AlphaFoldDB" id="A0A411YY89"/>
<dbReference type="Pfam" id="PF07433">
    <property type="entry name" value="DUF1513"/>
    <property type="match status" value="1"/>
</dbReference>
<dbReference type="InterPro" id="IPR008311">
    <property type="entry name" value="UCP028101"/>
</dbReference>
<organism evidence="2 3">
    <name type="scientific">Pseudotabrizicola alkalilacus</name>
    <dbReference type="NCBI Taxonomy" id="2305252"/>
    <lineage>
        <taxon>Bacteria</taxon>
        <taxon>Pseudomonadati</taxon>
        <taxon>Pseudomonadota</taxon>
        <taxon>Alphaproteobacteria</taxon>
        <taxon>Rhodobacterales</taxon>
        <taxon>Paracoccaceae</taxon>
        <taxon>Pseudotabrizicola</taxon>
    </lineage>
</organism>
<proteinExistence type="predicted"/>
<dbReference type="SUPFAM" id="SSF50969">
    <property type="entry name" value="YVTN repeat-like/Quinoprotein amine dehydrogenase"/>
    <property type="match status" value="1"/>
</dbReference>
<name>A0A411YY89_9RHOB</name>
<protein>
    <submittedName>
        <fullName evidence="2">DUF1513 domain-containing protein</fullName>
    </submittedName>
</protein>
<dbReference type="InterPro" id="IPR015943">
    <property type="entry name" value="WD40/YVTN_repeat-like_dom_sf"/>
</dbReference>
<sequence>MATRRAFLSGLAALALPKPGWAAVGSPHCLAAGKTAERYVLHGLSADGHSLFAIDLPGRGHAAAAHPHRPLAVAFARRPGTFAIVLDCMTGAEQYQLTPPAGRQFNGHGVFSADGRVLYTSEVIAETSQGRIGIWEAEDFQRVGEWSSGGIGPHDLKRQADGGLIVANGGIATDPADRSKLNIATMRPNLTRLSPAGEITAQAELPPALWQNSIRHLALAPDGTVAFAMQWEGDPAEPVPLLGLWQIGTPPQLCPPPEAEAFRMQGYAGSVAISGSGQIALTSPRGGVVMIHAQNGAHLATHARADVCGVTALGSGFLLSDGSGALWSLEDQQLSPLTVGDTHWDNHIVPLA</sequence>
<feature type="signal peptide" evidence="1">
    <location>
        <begin position="1"/>
        <end position="22"/>
    </location>
</feature>
<dbReference type="OrthoDB" id="5624218at2"/>